<evidence type="ECO:0000256" key="3">
    <source>
        <dbReference type="ARBA" id="ARBA00022475"/>
    </source>
</evidence>
<proteinExistence type="inferred from homology"/>
<comment type="subcellular location">
    <subcellularLocation>
        <location evidence="1 7">Cell membrane</location>
        <topology evidence="1 7">Multi-pass membrane protein</topology>
    </subcellularLocation>
</comment>
<keyword evidence="6 7" id="KW-0472">Membrane</keyword>
<dbReference type="GO" id="GO:0043190">
    <property type="term" value="C:ATP-binding cassette (ABC) transporter complex"/>
    <property type="evidence" value="ECO:0007669"/>
    <property type="project" value="TreeGrafter"/>
</dbReference>
<protein>
    <submittedName>
        <fullName evidence="9">Proline/glycine betaine ABC transporter permease protein</fullName>
    </submittedName>
</protein>
<dbReference type="InterPro" id="IPR035906">
    <property type="entry name" value="MetI-like_sf"/>
</dbReference>
<feature type="transmembrane region" description="Helical" evidence="7">
    <location>
        <begin position="97"/>
        <end position="121"/>
    </location>
</feature>
<evidence type="ECO:0000256" key="2">
    <source>
        <dbReference type="ARBA" id="ARBA00022448"/>
    </source>
</evidence>
<keyword evidence="3" id="KW-1003">Cell membrane</keyword>
<sequence>MNRIIQARIPLGDYLQELFLYFTNSGEWFFNTLSFCLLNIVNFVLCVLQYFSPLVSVGVVSLLVLMIKRSITIAIGTAIGLLLIINQGYWQETTETLSLVLVSTVISMLIGIPIGVLAAWYPRFYSIIRLLLDSMQTIPTFVYLIPALVLFGLGMVPGIISTIVFSIPIPVRFTRLGIISTPPILKEAARAFGATPLQIFRKVEFPFAIPQIVAGLTQTIMLSLSMVVVTALVGSNGLGVPVLRALNTVDISKGFESGLCIVILAIILDRWFSIPDQRDMT</sequence>
<dbReference type="InterPro" id="IPR000515">
    <property type="entry name" value="MetI-like"/>
</dbReference>
<dbReference type="AlphaFoldDB" id="A0A0G3I229"/>
<dbReference type="GO" id="GO:0031460">
    <property type="term" value="P:glycine betaine transport"/>
    <property type="evidence" value="ECO:0007669"/>
    <property type="project" value="UniProtKB-ARBA"/>
</dbReference>
<dbReference type="Proteomes" id="UP000035503">
    <property type="component" value="Chromosome"/>
</dbReference>
<feature type="transmembrane region" description="Helical" evidence="7">
    <location>
        <begin position="57"/>
        <end position="85"/>
    </location>
</feature>
<evidence type="ECO:0000313" key="10">
    <source>
        <dbReference type="Proteomes" id="UP000035503"/>
    </source>
</evidence>
<evidence type="ECO:0000256" key="4">
    <source>
        <dbReference type="ARBA" id="ARBA00022692"/>
    </source>
</evidence>
<dbReference type="PROSITE" id="PS50928">
    <property type="entry name" value="ABC_TM1"/>
    <property type="match status" value="1"/>
</dbReference>
<comment type="similarity">
    <text evidence="7">Belongs to the binding-protein-dependent transport system permease family.</text>
</comment>
<reference evidence="9 10" key="1">
    <citation type="journal article" date="2015" name="Genome Announc.">
        <title>Complete Genome Sequence of 'Candidatus Liberibacter africanus,' a Bacterium Associated with Citrus Huanglongbing.</title>
        <authorList>
            <person name="Lin H."/>
            <person name="Pietersen G."/>
            <person name="Han C."/>
            <person name="Read D.A."/>
            <person name="Lou B."/>
            <person name="Gupta G."/>
            <person name="Civerolo E.L."/>
        </authorList>
    </citation>
    <scope>NUCLEOTIDE SEQUENCE [LARGE SCALE GENOMIC DNA]</scope>
    <source>
        <strain evidence="9 10">PTSAPSY</strain>
    </source>
</reference>
<feature type="transmembrane region" description="Helical" evidence="7">
    <location>
        <begin position="28"/>
        <end position="51"/>
    </location>
</feature>
<keyword evidence="4 7" id="KW-0812">Transmembrane</keyword>
<organism evidence="9 10">
    <name type="scientific">Candidatus Liberibacter africanus PTSAPSY</name>
    <dbReference type="NCBI Taxonomy" id="1277257"/>
    <lineage>
        <taxon>Bacteria</taxon>
        <taxon>Pseudomonadati</taxon>
        <taxon>Pseudomonadota</taxon>
        <taxon>Alphaproteobacteria</taxon>
        <taxon>Hyphomicrobiales</taxon>
        <taxon>Rhizobiaceae</taxon>
        <taxon>Liberibacter</taxon>
    </lineage>
</organism>
<feature type="transmembrane region" description="Helical" evidence="7">
    <location>
        <begin position="141"/>
        <end position="165"/>
    </location>
</feature>
<dbReference type="Pfam" id="PF00528">
    <property type="entry name" value="BPD_transp_1"/>
    <property type="match status" value="1"/>
</dbReference>
<evidence type="ECO:0000256" key="5">
    <source>
        <dbReference type="ARBA" id="ARBA00022989"/>
    </source>
</evidence>
<feature type="transmembrane region" description="Helical" evidence="7">
    <location>
        <begin position="254"/>
        <end position="272"/>
    </location>
</feature>
<dbReference type="STRING" id="1277257.G293_01370"/>
<dbReference type="PANTHER" id="PTHR47737:SF1">
    <property type="entry name" value="GLYCINE BETAINE_PROLINE BETAINE TRANSPORT SYSTEM PERMEASE PROTEIN PROW"/>
    <property type="match status" value="1"/>
</dbReference>
<evidence type="ECO:0000259" key="8">
    <source>
        <dbReference type="PROSITE" id="PS50928"/>
    </source>
</evidence>
<accession>A0A0G3I229</accession>
<evidence type="ECO:0000313" key="9">
    <source>
        <dbReference type="EMBL" id="AKK19906.1"/>
    </source>
</evidence>
<dbReference type="GO" id="GO:0015871">
    <property type="term" value="P:choline transport"/>
    <property type="evidence" value="ECO:0007669"/>
    <property type="project" value="TreeGrafter"/>
</dbReference>
<dbReference type="RefSeq" id="WP_047263970.1">
    <property type="nucleotide sequence ID" value="NZ_CP004021.1"/>
</dbReference>
<dbReference type="PANTHER" id="PTHR47737">
    <property type="entry name" value="GLYCINE BETAINE/PROLINE BETAINE TRANSPORT SYSTEM PERMEASE PROTEIN PROW"/>
    <property type="match status" value="1"/>
</dbReference>
<evidence type="ECO:0000256" key="1">
    <source>
        <dbReference type="ARBA" id="ARBA00004651"/>
    </source>
</evidence>
<gene>
    <name evidence="9" type="ORF">G293_01370</name>
</gene>
<dbReference type="EMBL" id="CP004021">
    <property type="protein sequence ID" value="AKK19906.1"/>
    <property type="molecule type" value="Genomic_DNA"/>
</dbReference>
<dbReference type="GO" id="GO:0005275">
    <property type="term" value="F:amine transmembrane transporter activity"/>
    <property type="evidence" value="ECO:0007669"/>
    <property type="project" value="TreeGrafter"/>
</dbReference>
<name>A0A0G3I229_LIBAF</name>
<keyword evidence="10" id="KW-1185">Reference proteome</keyword>
<dbReference type="CDD" id="cd06261">
    <property type="entry name" value="TM_PBP2"/>
    <property type="match status" value="1"/>
</dbReference>
<dbReference type="OrthoDB" id="9815258at2"/>
<keyword evidence="5 7" id="KW-1133">Transmembrane helix</keyword>
<dbReference type="FunFam" id="1.10.3720.10:FF:000001">
    <property type="entry name" value="Glycine betaine ABC transporter, permease"/>
    <property type="match status" value="1"/>
</dbReference>
<dbReference type="GO" id="GO:0015226">
    <property type="term" value="F:carnitine transmembrane transporter activity"/>
    <property type="evidence" value="ECO:0007669"/>
    <property type="project" value="TreeGrafter"/>
</dbReference>
<feature type="transmembrane region" description="Helical" evidence="7">
    <location>
        <begin position="212"/>
        <end position="234"/>
    </location>
</feature>
<dbReference type="Gene3D" id="1.10.3720.10">
    <property type="entry name" value="MetI-like"/>
    <property type="match status" value="1"/>
</dbReference>
<dbReference type="PATRIC" id="fig|1277257.4.peg.300"/>
<evidence type="ECO:0000256" key="7">
    <source>
        <dbReference type="RuleBase" id="RU363032"/>
    </source>
</evidence>
<feature type="domain" description="ABC transmembrane type-1" evidence="8">
    <location>
        <begin position="93"/>
        <end position="272"/>
    </location>
</feature>
<dbReference type="KEGG" id="lau:G293_01370"/>
<dbReference type="SUPFAM" id="SSF161098">
    <property type="entry name" value="MetI-like"/>
    <property type="match status" value="1"/>
</dbReference>
<keyword evidence="2 7" id="KW-0813">Transport</keyword>
<evidence type="ECO:0000256" key="6">
    <source>
        <dbReference type="ARBA" id="ARBA00023136"/>
    </source>
</evidence>